<dbReference type="InterPro" id="IPR008271">
    <property type="entry name" value="Ser/Thr_kinase_AS"/>
</dbReference>
<sequence>MKVMKDANKSYLLGAHTDHIPAELSDLPQLHEIDYLRRVLTADPTHPGFQHVSHLLEDFRIEGPNGRHLCLVTDLLGEGLDKYCRQFPNRQVPIAIVKSIFRQVAMALMYLHDKCNIIHTDVKNNNILLTLPDGGTISSPLPTDVKVKLIDFGPAGLTTPPPADVWALGCLVYELATGEFILSESVDEMSMPYMHALIFGGPYPLALIKRGKFSSYFFKPDGSPLFDIEGEAPLAEIIRRRYKGPDPEGLIQFLQTIFRLDPEERPTLQTLLEHPWLSALVV</sequence>
<dbReference type="SUPFAM" id="SSF56112">
    <property type="entry name" value="Protein kinase-like (PK-like)"/>
    <property type="match status" value="1"/>
</dbReference>
<dbReference type="InterPro" id="IPR051334">
    <property type="entry name" value="SRPK"/>
</dbReference>
<dbReference type="AlphaFoldDB" id="A0AAD7FFF4"/>
<dbReference type="PANTHER" id="PTHR47634">
    <property type="entry name" value="PROTEIN KINASE DOMAIN-CONTAINING PROTEIN-RELATED"/>
    <property type="match status" value="1"/>
</dbReference>
<gene>
    <name evidence="10" type="ORF">FB45DRAFT_1062035</name>
</gene>
<dbReference type="Pfam" id="PF00069">
    <property type="entry name" value="Pkinase"/>
    <property type="match status" value="2"/>
</dbReference>
<dbReference type="PROSITE" id="PS50011">
    <property type="entry name" value="PROTEIN_KINASE_DOM"/>
    <property type="match status" value="1"/>
</dbReference>
<dbReference type="Gene3D" id="1.10.510.10">
    <property type="entry name" value="Transferase(Phosphotransferase) domain 1"/>
    <property type="match status" value="2"/>
</dbReference>
<dbReference type="InterPro" id="IPR011009">
    <property type="entry name" value="Kinase-like_dom_sf"/>
</dbReference>
<comment type="caution">
    <text evidence="10">The sequence shown here is derived from an EMBL/GenBank/DDBJ whole genome shotgun (WGS) entry which is preliminary data.</text>
</comment>
<dbReference type="GO" id="GO:0050684">
    <property type="term" value="P:regulation of mRNA processing"/>
    <property type="evidence" value="ECO:0007669"/>
    <property type="project" value="TreeGrafter"/>
</dbReference>
<dbReference type="InterPro" id="IPR000719">
    <property type="entry name" value="Prot_kinase_dom"/>
</dbReference>
<dbReference type="Gene3D" id="3.30.200.20">
    <property type="entry name" value="Phosphorylase Kinase, domain 1"/>
    <property type="match status" value="1"/>
</dbReference>
<evidence type="ECO:0000256" key="3">
    <source>
        <dbReference type="ARBA" id="ARBA00022679"/>
    </source>
</evidence>
<comment type="catalytic activity">
    <reaction evidence="7">
        <text>L-threonyl-[protein] + ATP = O-phospho-L-threonyl-[protein] + ADP + H(+)</text>
        <dbReference type="Rhea" id="RHEA:46608"/>
        <dbReference type="Rhea" id="RHEA-COMP:11060"/>
        <dbReference type="Rhea" id="RHEA-COMP:11605"/>
        <dbReference type="ChEBI" id="CHEBI:15378"/>
        <dbReference type="ChEBI" id="CHEBI:30013"/>
        <dbReference type="ChEBI" id="CHEBI:30616"/>
        <dbReference type="ChEBI" id="CHEBI:61977"/>
        <dbReference type="ChEBI" id="CHEBI:456216"/>
        <dbReference type="EC" id="2.7.11.1"/>
    </reaction>
</comment>
<dbReference type="EC" id="2.7.11.1" evidence="1"/>
<evidence type="ECO:0000256" key="4">
    <source>
        <dbReference type="ARBA" id="ARBA00022741"/>
    </source>
</evidence>
<dbReference type="PANTHER" id="PTHR47634:SF9">
    <property type="entry name" value="PROTEIN KINASE DOMAIN-CONTAINING PROTEIN-RELATED"/>
    <property type="match status" value="1"/>
</dbReference>
<evidence type="ECO:0000256" key="8">
    <source>
        <dbReference type="ARBA" id="ARBA00048679"/>
    </source>
</evidence>
<evidence type="ECO:0000256" key="6">
    <source>
        <dbReference type="ARBA" id="ARBA00022840"/>
    </source>
</evidence>
<evidence type="ECO:0000256" key="5">
    <source>
        <dbReference type="ARBA" id="ARBA00022777"/>
    </source>
</evidence>
<dbReference type="GO" id="GO:0004674">
    <property type="term" value="F:protein serine/threonine kinase activity"/>
    <property type="evidence" value="ECO:0007669"/>
    <property type="project" value="UniProtKB-KW"/>
</dbReference>
<comment type="catalytic activity">
    <reaction evidence="8">
        <text>L-seryl-[protein] + ATP = O-phospho-L-seryl-[protein] + ADP + H(+)</text>
        <dbReference type="Rhea" id="RHEA:17989"/>
        <dbReference type="Rhea" id="RHEA-COMP:9863"/>
        <dbReference type="Rhea" id="RHEA-COMP:11604"/>
        <dbReference type="ChEBI" id="CHEBI:15378"/>
        <dbReference type="ChEBI" id="CHEBI:29999"/>
        <dbReference type="ChEBI" id="CHEBI:30616"/>
        <dbReference type="ChEBI" id="CHEBI:83421"/>
        <dbReference type="ChEBI" id="CHEBI:456216"/>
        <dbReference type="EC" id="2.7.11.1"/>
    </reaction>
</comment>
<dbReference type="GO" id="GO:0000245">
    <property type="term" value="P:spliceosomal complex assembly"/>
    <property type="evidence" value="ECO:0007669"/>
    <property type="project" value="TreeGrafter"/>
</dbReference>
<feature type="domain" description="Protein kinase" evidence="9">
    <location>
        <begin position="1"/>
        <end position="277"/>
    </location>
</feature>
<keyword evidence="2" id="KW-0723">Serine/threonine-protein kinase</keyword>
<keyword evidence="6" id="KW-0067">ATP-binding</keyword>
<accession>A0AAD7FFF4</accession>
<keyword evidence="11" id="KW-1185">Reference proteome</keyword>
<proteinExistence type="predicted"/>
<dbReference type="GO" id="GO:0005524">
    <property type="term" value="F:ATP binding"/>
    <property type="evidence" value="ECO:0007669"/>
    <property type="project" value="UniProtKB-KW"/>
</dbReference>
<evidence type="ECO:0000256" key="7">
    <source>
        <dbReference type="ARBA" id="ARBA00047899"/>
    </source>
</evidence>
<dbReference type="SMART" id="SM00220">
    <property type="entry name" value="S_TKc"/>
    <property type="match status" value="1"/>
</dbReference>
<keyword evidence="4" id="KW-0547">Nucleotide-binding</keyword>
<name>A0AAD7FFF4_9AGAR</name>
<evidence type="ECO:0000256" key="1">
    <source>
        <dbReference type="ARBA" id="ARBA00012513"/>
    </source>
</evidence>
<dbReference type="PROSITE" id="PS00108">
    <property type="entry name" value="PROTEIN_KINASE_ST"/>
    <property type="match status" value="1"/>
</dbReference>
<evidence type="ECO:0000259" key="9">
    <source>
        <dbReference type="PROSITE" id="PS50011"/>
    </source>
</evidence>
<evidence type="ECO:0000256" key="2">
    <source>
        <dbReference type="ARBA" id="ARBA00022527"/>
    </source>
</evidence>
<reference evidence="10" key="1">
    <citation type="submission" date="2023-03" db="EMBL/GenBank/DDBJ databases">
        <title>Massive genome expansion in bonnet fungi (Mycena s.s.) driven by repeated elements and novel gene families across ecological guilds.</title>
        <authorList>
            <consortium name="Lawrence Berkeley National Laboratory"/>
            <person name="Harder C.B."/>
            <person name="Miyauchi S."/>
            <person name="Viragh M."/>
            <person name="Kuo A."/>
            <person name="Thoen E."/>
            <person name="Andreopoulos B."/>
            <person name="Lu D."/>
            <person name="Skrede I."/>
            <person name="Drula E."/>
            <person name="Henrissat B."/>
            <person name="Morin E."/>
            <person name="Kohler A."/>
            <person name="Barry K."/>
            <person name="LaButti K."/>
            <person name="Morin E."/>
            <person name="Salamov A."/>
            <person name="Lipzen A."/>
            <person name="Mereny Z."/>
            <person name="Hegedus B."/>
            <person name="Baldrian P."/>
            <person name="Stursova M."/>
            <person name="Weitz H."/>
            <person name="Taylor A."/>
            <person name="Grigoriev I.V."/>
            <person name="Nagy L.G."/>
            <person name="Martin F."/>
            <person name="Kauserud H."/>
        </authorList>
    </citation>
    <scope>NUCLEOTIDE SEQUENCE</scope>
    <source>
        <strain evidence="10">9284</strain>
    </source>
</reference>
<keyword evidence="3" id="KW-0808">Transferase</keyword>
<organism evidence="10 11">
    <name type="scientific">Roridomyces roridus</name>
    <dbReference type="NCBI Taxonomy" id="1738132"/>
    <lineage>
        <taxon>Eukaryota</taxon>
        <taxon>Fungi</taxon>
        <taxon>Dikarya</taxon>
        <taxon>Basidiomycota</taxon>
        <taxon>Agaricomycotina</taxon>
        <taxon>Agaricomycetes</taxon>
        <taxon>Agaricomycetidae</taxon>
        <taxon>Agaricales</taxon>
        <taxon>Marasmiineae</taxon>
        <taxon>Mycenaceae</taxon>
        <taxon>Roridomyces</taxon>
    </lineage>
</organism>
<dbReference type="Proteomes" id="UP001221142">
    <property type="component" value="Unassembled WGS sequence"/>
</dbReference>
<evidence type="ECO:0000313" key="10">
    <source>
        <dbReference type="EMBL" id="KAJ7620983.1"/>
    </source>
</evidence>
<keyword evidence="5 10" id="KW-0418">Kinase</keyword>
<dbReference type="EMBL" id="JARKIF010000016">
    <property type="protein sequence ID" value="KAJ7620983.1"/>
    <property type="molecule type" value="Genomic_DNA"/>
</dbReference>
<protein>
    <recommendedName>
        <fullName evidence="1">non-specific serine/threonine protein kinase</fullName>
        <ecNumber evidence="1">2.7.11.1</ecNumber>
    </recommendedName>
</protein>
<evidence type="ECO:0000313" key="11">
    <source>
        <dbReference type="Proteomes" id="UP001221142"/>
    </source>
</evidence>